<keyword evidence="2" id="KW-1133">Transmembrane helix</keyword>
<accession>A0A2P6QM60</accession>
<evidence type="ECO:0000256" key="2">
    <source>
        <dbReference type="SAM" id="Phobius"/>
    </source>
</evidence>
<feature type="transmembrane region" description="Helical" evidence="2">
    <location>
        <begin position="15"/>
        <end position="35"/>
    </location>
</feature>
<dbReference type="EMBL" id="PDCK01000043">
    <property type="protein sequence ID" value="PRQ35270.1"/>
    <property type="molecule type" value="Genomic_DNA"/>
</dbReference>
<dbReference type="Proteomes" id="UP000238479">
    <property type="component" value="Chromosome 5"/>
</dbReference>
<organism evidence="3 4">
    <name type="scientific">Rosa chinensis</name>
    <name type="common">China rose</name>
    <dbReference type="NCBI Taxonomy" id="74649"/>
    <lineage>
        <taxon>Eukaryota</taxon>
        <taxon>Viridiplantae</taxon>
        <taxon>Streptophyta</taxon>
        <taxon>Embryophyta</taxon>
        <taxon>Tracheophyta</taxon>
        <taxon>Spermatophyta</taxon>
        <taxon>Magnoliopsida</taxon>
        <taxon>eudicotyledons</taxon>
        <taxon>Gunneridae</taxon>
        <taxon>Pentapetalae</taxon>
        <taxon>rosids</taxon>
        <taxon>fabids</taxon>
        <taxon>Rosales</taxon>
        <taxon>Rosaceae</taxon>
        <taxon>Rosoideae</taxon>
        <taxon>Rosoideae incertae sedis</taxon>
        <taxon>Rosa</taxon>
    </lineage>
</organism>
<sequence length="100" mass="10875">MFLGINKIKMGHSKLALNWVSILVLVLMVASIPFVQSSRTCLQVRTTTISENRGTQGIQIKEADKAFGNGAKVLGSVENSERLVPTGPDPLHHNNNPIKP</sequence>
<feature type="region of interest" description="Disordered" evidence="1">
    <location>
        <begin position="78"/>
        <end position="100"/>
    </location>
</feature>
<keyword evidence="2" id="KW-0472">Membrane</keyword>
<comment type="caution">
    <text evidence="3">The sequence shown here is derived from an EMBL/GenBank/DDBJ whole genome shotgun (WGS) entry which is preliminary data.</text>
</comment>
<keyword evidence="2" id="KW-0812">Transmembrane</keyword>
<reference evidence="3 4" key="1">
    <citation type="journal article" date="2018" name="Nat. Genet.">
        <title>The Rosa genome provides new insights in the design of modern roses.</title>
        <authorList>
            <person name="Bendahmane M."/>
        </authorList>
    </citation>
    <scope>NUCLEOTIDE SEQUENCE [LARGE SCALE GENOMIC DNA]</scope>
    <source>
        <strain evidence="4">cv. Old Blush</strain>
    </source>
</reference>
<evidence type="ECO:0000256" key="1">
    <source>
        <dbReference type="SAM" id="MobiDB-lite"/>
    </source>
</evidence>
<dbReference type="AlphaFoldDB" id="A0A2P6QM60"/>
<protein>
    <submittedName>
        <fullName evidence="3">Uncharacterized protein</fullName>
    </submittedName>
</protein>
<dbReference type="Gramene" id="PRQ35270">
    <property type="protein sequence ID" value="PRQ35270"/>
    <property type="gene ID" value="RchiOBHm_Chr5g0078161"/>
</dbReference>
<keyword evidence="4" id="KW-1185">Reference proteome</keyword>
<dbReference type="OMA" id="FQCIQKG"/>
<gene>
    <name evidence="3" type="ORF">RchiOBHm_Chr5g0078161</name>
</gene>
<name>A0A2P6QM60_ROSCH</name>
<evidence type="ECO:0000313" key="3">
    <source>
        <dbReference type="EMBL" id="PRQ35270.1"/>
    </source>
</evidence>
<proteinExistence type="predicted"/>
<evidence type="ECO:0000313" key="4">
    <source>
        <dbReference type="Proteomes" id="UP000238479"/>
    </source>
</evidence>